<dbReference type="EMBL" id="FOVN01000001">
    <property type="protein sequence ID" value="SFN43592.1"/>
    <property type="molecule type" value="Genomic_DNA"/>
</dbReference>
<gene>
    <name evidence="3" type="ORF">SAMN04487989_101412</name>
</gene>
<keyword evidence="4" id="KW-1185">Reference proteome</keyword>
<dbReference type="Gene3D" id="2.130.10.10">
    <property type="entry name" value="YVTN repeat-like/Quinoprotein amine dehydrogenase"/>
    <property type="match status" value="3"/>
</dbReference>
<keyword evidence="3" id="KW-0675">Receptor</keyword>
<name>A0A1I4Z012_9FLAO</name>
<dbReference type="InterPro" id="IPR015943">
    <property type="entry name" value="WD40/YVTN_repeat-like_dom_sf"/>
</dbReference>
<dbReference type="InterPro" id="IPR031778">
    <property type="entry name" value="Sortilin_N"/>
</dbReference>
<organism evidence="3 4">
    <name type="scientific">Bizionia echini</name>
    <dbReference type="NCBI Taxonomy" id="649333"/>
    <lineage>
        <taxon>Bacteria</taxon>
        <taxon>Pseudomonadati</taxon>
        <taxon>Bacteroidota</taxon>
        <taxon>Flavobacteriia</taxon>
        <taxon>Flavobacteriales</taxon>
        <taxon>Flavobacteriaceae</taxon>
        <taxon>Bizionia</taxon>
    </lineage>
</organism>
<dbReference type="CDD" id="cd15482">
    <property type="entry name" value="Sialidase_non-viral"/>
    <property type="match status" value="1"/>
</dbReference>
<dbReference type="PANTHER" id="PTHR12106">
    <property type="entry name" value="SORTILIN RELATED"/>
    <property type="match status" value="1"/>
</dbReference>
<feature type="domain" description="Sortilin N-terminal" evidence="2">
    <location>
        <begin position="741"/>
        <end position="825"/>
    </location>
</feature>
<protein>
    <submittedName>
        <fullName evidence="3">Sortilin, neurotensin receptor 3</fullName>
    </submittedName>
</protein>
<dbReference type="STRING" id="649333.SAMN04487989_101412"/>
<dbReference type="PANTHER" id="PTHR12106:SF27">
    <property type="entry name" value="SORTILIN-RELATED RECEPTOR"/>
    <property type="match status" value="1"/>
</dbReference>
<evidence type="ECO:0000313" key="3">
    <source>
        <dbReference type="EMBL" id="SFN43592.1"/>
    </source>
</evidence>
<proteinExistence type="predicted"/>
<dbReference type="Proteomes" id="UP000198705">
    <property type="component" value="Unassembled WGS sequence"/>
</dbReference>
<dbReference type="SUPFAM" id="SSF110296">
    <property type="entry name" value="Oligoxyloglucan reducing end-specific cellobiohydrolase"/>
    <property type="match status" value="1"/>
</dbReference>
<dbReference type="AlphaFoldDB" id="A0A1I4Z012"/>
<accession>A0A1I4Z012</accession>
<dbReference type="InterPro" id="IPR050310">
    <property type="entry name" value="VPS10-sortilin"/>
</dbReference>
<evidence type="ECO:0000259" key="2">
    <source>
        <dbReference type="Pfam" id="PF15902"/>
    </source>
</evidence>
<evidence type="ECO:0000313" key="4">
    <source>
        <dbReference type="Proteomes" id="UP000198705"/>
    </source>
</evidence>
<dbReference type="Pfam" id="PF15902">
    <property type="entry name" value="Sortilin-Vps10"/>
    <property type="match status" value="1"/>
</dbReference>
<dbReference type="InterPro" id="IPR036278">
    <property type="entry name" value="Sialidase_sf"/>
</dbReference>
<dbReference type="SUPFAM" id="SSF50939">
    <property type="entry name" value="Sialidases"/>
    <property type="match status" value="1"/>
</dbReference>
<reference evidence="4" key="1">
    <citation type="submission" date="2016-10" db="EMBL/GenBank/DDBJ databases">
        <authorList>
            <person name="Varghese N."/>
            <person name="Submissions S."/>
        </authorList>
    </citation>
    <scope>NUCLEOTIDE SEQUENCE [LARGE SCALE GENOMIC DNA]</scope>
    <source>
        <strain evidence="4">DSM 23925</strain>
    </source>
</reference>
<keyword evidence="1" id="KW-0677">Repeat</keyword>
<evidence type="ECO:0000256" key="1">
    <source>
        <dbReference type="ARBA" id="ARBA00022737"/>
    </source>
</evidence>
<sequence length="966" mass="108260">MLGSLWLIFNFKQIISRYFMNRLQLISLGFIILVATAFGQQPATPSSVIKKSLEQKDALMQKSLVKNIPFTNIGPTVMSGRVTDLAVNPENPIEFYVAYASGGVWHTINNGSTFKPILDAANTQNVGDIAVHWPTRTIWVGTGENNSSRSSYAGIGILKSIDNGDNWEHVGLSDSHHIGRILIHPDNPDIVIVGVTGHLYSSNAERGIYKTTDGGKTWSNTLYVDDTSGIIDVQSVPNNFNILFASSWTRDRKAWNFTGNGVNSAIYKSEDAGTTWKKVSAKTSGFPTGISVGRIGLAVFDENLIYALHDSQFHRTDSKEKSETRGLTKNEFKTMSVEQLLNLEDKKLNDYLKTNGFQEKYRADNVKQLVRSGTVKPIDLANYLEDANAMLFDTPVIGAEVYKSEDGGKTWKKTHDDYLEGLYFSYGYYFGEIRVDPNDVNAIYVLGVPLLKSKDAGKTFTSISRENVHADHQALWINPKKSGHLINGNDGGLNMSYDDGDNWEKLNVNAVGQFYAINVDNEKPYNIYGGLQDNGVWVGPHNARESKHWHQSGQYPWEELMGGDGMQIQIDSRNSDVVFTGYQFGNYFRINRKTDDQTYIQPKHELGENPYRFNWQTPILLSPHNQDILYLGGNKLMRSMNQGDTWEAISPDLTNGGKKGNVAYGTLTSISESPFNFGLLYTGSDDGLVHISENAGGSWELISSSFPKDLWVTRVIASQHKKERVYVALNGYRWDDFTTYLYVSQDYGKTWRNMASNMPMSPVNVIQEDPKNENILYVGTDNGTYISFNQGDSWEAFSKGLPAVAIHDLVVHPEANDLILGTHGRSLYTANMEPVQKVNAALLAKKVTIFPMESMRYSSRWGNSWSQYLEPYVPETQIKVYVKEAGKHTIEIRSANNDLLNSITADLDAGFNYISYNLSISEKGRKALMKQQSDLDIPKAQNDTYYLPKGIYSVQLLGEVVDFEIK</sequence>